<dbReference type="InterPro" id="IPR001830">
    <property type="entry name" value="Glyco_trans_20"/>
</dbReference>
<comment type="similarity">
    <text evidence="3">Belongs to the trehalose phosphatase family.</text>
</comment>
<accession>A0A0L0T7I8</accession>
<dbReference type="NCBIfam" id="TIGR00685">
    <property type="entry name" value="T6PP"/>
    <property type="match status" value="1"/>
</dbReference>
<dbReference type="GO" id="GO:0005992">
    <property type="term" value="P:trehalose biosynthetic process"/>
    <property type="evidence" value="ECO:0007669"/>
    <property type="project" value="UniProtKB-UniPathway"/>
</dbReference>
<dbReference type="SUPFAM" id="SSF56784">
    <property type="entry name" value="HAD-like"/>
    <property type="match status" value="1"/>
</dbReference>
<protein>
    <recommendedName>
        <fullName evidence="3">Trehalose 6-phosphate phosphatase</fullName>
        <ecNumber evidence="3">3.1.3.12</ecNumber>
    </recommendedName>
</protein>
<dbReference type="Pfam" id="PF02358">
    <property type="entry name" value="Trehalose_PPase"/>
    <property type="match status" value="1"/>
</dbReference>
<sequence length="422" mass="45633">MSGAERRVRHADMLNHVKRQTAAQWARAVAAACEVTAVGVEREGVPHCTPPLDARRCLAAYHGSANGTRLFALDFDGTLSPIARSPEDAKPTQEVLDVLTELCKDDRNRVVVISGRDQATLHKWLGGIPRLGLSAEHGCFVRFPEASDWVDLATEAAHVRAGSVSAAVDHVDFGDLDAGTRSRAASVATNASSSIDHGPDTWQAEVLAVFDWYTERTPGSTVEAKRHSVTWHYRRCDPVFGAFQARECQTHLKSAVLARWGLALLPGKKNLEVRPANVNKGEIVARLLARYPDVRFVLCAGDCVTDLDMFRRLRATYGDPAGTTPLATPADANAPKVFTVNIGPRTKRTVADWHLPSPAALGDVLRMLAGITDRDDDDGLDGMIKAKVVAADRGTLAMKAKAPVIVGAVPPRGARRHKGMEE</sequence>
<dbReference type="NCBIfam" id="TIGR01484">
    <property type="entry name" value="HAD-SF-IIB"/>
    <property type="match status" value="1"/>
</dbReference>
<dbReference type="InterPro" id="IPR023214">
    <property type="entry name" value="HAD_sf"/>
</dbReference>
<dbReference type="AlphaFoldDB" id="A0A0L0T7I8"/>
<proteinExistence type="inferred from homology"/>
<dbReference type="eggNOG" id="KOG1050">
    <property type="taxonomic scope" value="Eukaryota"/>
</dbReference>
<dbReference type="GO" id="GO:0005829">
    <property type="term" value="C:cytosol"/>
    <property type="evidence" value="ECO:0007669"/>
    <property type="project" value="TreeGrafter"/>
</dbReference>
<comment type="cofactor">
    <cofactor evidence="3">
        <name>a divalent metal cation</name>
        <dbReference type="ChEBI" id="CHEBI:60240"/>
    </cofactor>
</comment>
<dbReference type="PANTHER" id="PTHR10788:SF123">
    <property type="entry name" value="TREHALOSE-PHOSPHATASE"/>
    <property type="match status" value="1"/>
</dbReference>
<evidence type="ECO:0000256" key="3">
    <source>
        <dbReference type="RuleBase" id="RU361117"/>
    </source>
</evidence>
<dbReference type="Proteomes" id="UP000054350">
    <property type="component" value="Unassembled WGS sequence"/>
</dbReference>
<evidence type="ECO:0000313" key="4">
    <source>
        <dbReference type="EMBL" id="KNE70695.1"/>
    </source>
</evidence>
<keyword evidence="5" id="KW-1185">Reference proteome</keyword>
<comment type="pathway">
    <text evidence="3">Glycan biosynthesis; trehalose biosynthesis.</text>
</comment>
<evidence type="ECO:0000256" key="1">
    <source>
        <dbReference type="ARBA" id="ARBA00005409"/>
    </source>
</evidence>
<dbReference type="OrthoDB" id="755951at2759"/>
<dbReference type="InterPro" id="IPR006379">
    <property type="entry name" value="HAD-SF_hydro_IIB"/>
</dbReference>
<dbReference type="GO" id="GO:0004805">
    <property type="term" value="F:trehalose-phosphatase activity"/>
    <property type="evidence" value="ECO:0007669"/>
    <property type="project" value="UniProtKB-EC"/>
</dbReference>
<dbReference type="InterPro" id="IPR036412">
    <property type="entry name" value="HAD-like_sf"/>
</dbReference>
<dbReference type="UniPathway" id="UPA00299"/>
<dbReference type="VEuPathDB" id="FungiDB:AMAG_15451"/>
<evidence type="ECO:0000313" key="5">
    <source>
        <dbReference type="Proteomes" id="UP000054350"/>
    </source>
</evidence>
<dbReference type="GO" id="GO:0003825">
    <property type="term" value="F:alpha,alpha-trehalose-phosphate synthase (UDP-forming) activity"/>
    <property type="evidence" value="ECO:0007669"/>
    <property type="project" value="TreeGrafter"/>
</dbReference>
<dbReference type="EC" id="3.1.3.12" evidence="3"/>
<name>A0A0L0T7I8_ALLM3</name>
<dbReference type="InterPro" id="IPR003337">
    <property type="entry name" value="Trehalose_PPase"/>
</dbReference>
<comment type="function">
    <text evidence="3">Removes the phosphate from trehalose 6-phosphate to produce free trehalose.</text>
</comment>
<reference evidence="4 5" key="1">
    <citation type="submission" date="2009-11" db="EMBL/GenBank/DDBJ databases">
        <title>Annotation of Allomyces macrogynus ATCC 38327.</title>
        <authorList>
            <consortium name="The Broad Institute Genome Sequencing Platform"/>
            <person name="Russ C."/>
            <person name="Cuomo C."/>
            <person name="Burger G."/>
            <person name="Gray M.W."/>
            <person name="Holland P.W.H."/>
            <person name="King N."/>
            <person name="Lang F.B.F."/>
            <person name="Roger A.J."/>
            <person name="Ruiz-Trillo I."/>
            <person name="Young S.K."/>
            <person name="Zeng Q."/>
            <person name="Gargeya S."/>
            <person name="Fitzgerald M."/>
            <person name="Haas B."/>
            <person name="Abouelleil A."/>
            <person name="Alvarado L."/>
            <person name="Arachchi H.M."/>
            <person name="Berlin A."/>
            <person name="Chapman S.B."/>
            <person name="Gearin G."/>
            <person name="Goldberg J."/>
            <person name="Griggs A."/>
            <person name="Gujja S."/>
            <person name="Hansen M."/>
            <person name="Heiman D."/>
            <person name="Howarth C."/>
            <person name="Larimer J."/>
            <person name="Lui A."/>
            <person name="MacDonald P.J.P."/>
            <person name="McCowen C."/>
            <person name="Montmayeur A."/>
            <person name="Murphy C."/>
            <person name="Neiman D."/>
            <person name="Pearson M."/>
            <person name="Priest M."/>
            <person name="Roberts A."/>
            <person name="Saif S."/>
            <person name="Shea T."/>
            <person name="Sisk P."/>
            <person name="Stolte C."/>
            <person name="Sykes S."/>
            <person name="Wortman J."/>
            <person name="Nusbaum C."/>
            <person name="Birren B."/>
        </authorList>
    </citation>
    <scope>NUCLEOTIDE SEQUENCE [LARGE SCALE GENOMIC DNA]</scope>
    <source>
        <strain evidence="4 5">ATCC 38327</strain>
    </source>
</reference>
<dbReference type="STRING" id="578462.A0A0L0T7I8"/>
<reference evidence="5" key="2">
    <citation type="submission" date="2009-11" db="EMBL/GenBank/DDBJ databases">
        <title>The Genome Sequence of Allomyces macrogynus strain ATCC 38327.</title>
        <authorList>
            <consortium name="The Broad Institute Genome Sequencing Platform"/>
            <person name="Russ C."/>
            <person name="Cuomo C."/>
            <person name="Shea T."/>
            <person name="Young S.K."/>
            <person name="Zeng Q."/>
            <person name="Koehrsen M."/>
            <person name="Haas B."/>
            <person name="Borodovsky M."/>
            <person name="Guigo R."/>
            <person name="Alvarado L."/>
            <person name="Berlin A."/>
            <person name="Borenstein D."/>
            <person name="Chen Z."/>
            <person name="Engels R."/>
            <person name="Freedman E."/>
            <person name="Gellesch M."/>
            <person name="Goldberg J."/>
            <person name="Griggs A."/>
            <person name="Gujja S."/>
            <person name="Heiman D."/>
            <person name="Hepburn T."/>
            <person name="Howarth C."/>
            <person name="Jen D."/>
            <person name="Larson L."/>
            <person name="Lewis B."/>
            <person name="Mehta T."/>
            <person name="Park D."/>
            <person name="Pearson M."/>
            <person name="Roberts A."/>
            <person name="Saif S."/>
            <person name="Shenoy N."/>
            <person name="Sisk P."/>
            <person name="Stolte C."/>
            <person name="Sykes S."/>
            <person name="Walk T."/>
            <person name="White J."/>
            <person name="Yandava C."/>
            <person name="Burger G."/>
            <person name="Gray M.W."/>
            <person name="Holland P.W.H."/>
            <person name="King N."/>
            <person name="Lang F.B.F."/>
            <person name="Roger A.J."/>
            <person name="Ruiz-Trillo I."/>
            <person name="Lander E."/>
            <person name="Nusbaum C."/>
        </authorList>
    </citation>
    <scope>NUCLEOTIDE SEQUENCE [LARGE SCALE GENOMIC DNA]</scope>
    <source>
        <strain evidence="5">ATCC 38327</strain>
    </source>
</reference>
<dbReference type="PANTHER" id="PTHR10788">
    <property type="entry name" value="TREHALOSE-6-PHOSPHATE SYNTHASE"/>
    <property type="match status" value="1"/>
</dbReference>
<organism evidence="4 5">
    <name type="scientific">Allomyces macrogynus (strain ATCC 38327)</name>
    <name type="common">Allomyces javanicus var. macrogynus</name>
    <dbReference type="NCBI Taxonomy" id="578462"/>
    <lineage>
        <taxon>Eukaryota</taxon>
        <taxon>Fungi</taxon>
        <taxon>Fungi incertae sedis</taxon>
        <taxon>Blastocladiomycota</taxon>
        <taxon>Blastocladiomycetes</taxon>
        <taxon>Blastocladiales</taxon>
        <taxon>Blastocladiaceae</taxon>
        <taxon>Allomyces</taxon>
    </lineage>
</organism>
<gene>
    <name evidence="4" type="ORF">AMAG_15451</name>
</gene>
<comment type="catalytic activity">
    <reaction evidence="3">
        <text>alpha,alpha-trehalose 6-phosphate + H2O = alpha,alpha-trehalose + phosphate</text>
        <dbReference type="Rhea" id="RHEA:23420"/>
        <dbReference type="ChEBI" id="CHEBI:15377"/>
        <dbReference type="ChEBI" id="CHEBI:16551"/>
        <dbReference type="ChEBI" id="CHEBI:43474"/>
        <dbReference type="ChEBI" id="CHEBI:58429"/>
        <dbReference type="EC" id="3.1.3.12"/>
    </reaction>
</comment>
<dbReference type="CDD" id="cd01627">
    <property type="entry name" value="HAD_TPP"/>
    <property type="match status" value="1"/>
</dbReference>
<comment type="similarity">
    <text evidence="1">In the N-terminal section; belongs to the glycosyltransferase 20 family.</text>
</comment>
<dbReference type="EMBL" id="GG745367">
    <property type="protein sequence ID" value="KNE70695.1"/>
    <property type="molecule type" value="Genomic_DNA"/>
</dbReference>
<dbReference type="GO" id="GO:0005946">
    <property type="term" value="C:alpha,alpha-trehalose-phosphate synthase complex (UDP-forming)"/>
    <property type="evidence" value="ECO:0007669"/>
    <property type="project" value="TreeGrafter"/>
</dbReference>
<keyword evidence="3" id="KW-0378">Hydrolase</keyword>
<dbReference type="Gene3D" id="3.40.50.1000">
    <property type="entry name" value="HAD superfamily/HAD-like"/>
    <property type="match status" value="2"/>
</dbReference>
<comment type="similarity">
    <text evidence="2">In the C-terminal section; belongs to the trehalose phosphatase family.</text>
</comment>
<evidence type="ECO:0000256" key="2">
    <source>
        <dbReference type="ARBA" id="ARBA00006330"/>
    </source>
</evidence>